<accession>A0A0L0UTG2</accession>
<comment type="caution">
    <text evidence="2">The sequence shown here is derived from an EMBL/GenBank/DDBJ whole genome shotgun (WGS) entry which is preliminary data.</text>
</comment>
<dbReference type="EMBL" id="AJIL01000261">
    <property type="protein sequence ID" value="KNE90357.1"/>
    <property type="molecule type" value="Genomic_DNA"/>
</dbReference>
<evidence type="ECO:0000256" key="1">
    <source>
        <dbReference type="SAM" id="MobiDB-lite"/>
    </source>
</evidence>
<protein>
    <submittedName>
        <fullName evidence="2">Uncharacterized protein</fullName>
    </submittedName>
</protein>
<evidence type="ECO:0000313" key="2">
    <source>
        <dbReference type="EMBL" id="KNE90357.1"/>
    </source>
</evidence>
<dbReference type="Proteomes" id="UP000054564">
    <property type="component" value="Unassembled WGS sequence"/>
</dbReference>
<sequence length="667" mass="75280">MAGTDSLEYVFRPIDLEGFKNWTSNFQFTNASLYPLQQVVRRKGFLTSVCPCKMSWSSYLAGLLLVFRFCFSCSATDDFSHQWPPKLIDFLGPFETFQMQASHSMVPQVTSTLASPSHETKNSQARSIFSLTPGSTADNAPYAQHTDDAQAVVETKPDEGNHSVAVITEVLEPVGTSEGNHGNRNLAQISSSSHSAPMETHKGSRFLNYRRIGSYRQPRCPHPTPFQSRETSPTDAVMRQKPPTMYDSKYSELSNHLRLLNKDEGSSGTLLGYNSPKKRRKTAWSQIEKLDSGRHITHHGPSNEYEQESLPMIEMNSSRDLLPEPQMHYSPSTVKWPINYIINEVVESETPMMVQYNSFQATDMTPSSSFPSEAIHDHEMISSTHVNNATPQKRPEIMLGPYQFKSTIQKQPSSQPISHGLPFDQWQDKMVSRSVNIPPGFKVSPQSHIGNRIYLDESGVYHPNIDTHIAPDFLLSDWDKSLNRLIFHDAVFKVENPSDRDKFIINEIISMIHEEGNQMLLINEDLPQEAYDKFLSLHQISLLNQGEPINANSDSIKNAAEQFPTILQSVNLRFKSKSDAIYESDPSDHMEASSSQYENRKRAKFYKGETPETLWKILENIVSEGLLVLTFTPATIQMVAVIDRTKVEHTADGGILSLDSTEMVTHD</sequence>
<feature type="compositionally biased region" description="Polar residues" evidence="1">
    <location>
        <begin position="225"/>
        <end position="234"/>
    </location>
</feature>
<feature type="region of interest" description="Disordered" evidence="1">
    <location>
        <begin position="216"/>
        <end position="242"/>
    </location>
</feature>
<dbReference type="AlphaFoldDB" id="A0A0L0UTG2"/>
<evidence type="ECO:0000313" key="3">
    <source>
        <dbReference type="Proteomes" id="UP000054564"/>
    </source>
</evidence>
<reference evidence="3" key="1">
    <citation type="submission" date="2014-03" db="EMBL/GenBank/DDBJ databases">
        <title>The Genome Sequence of Puccinia striiformis f. sp. tritici PST-78.</title>
        <authorList>
            <consortium name="The Broad Institute Genome Sequencing Platform"/>
            <person name="Cuomo C."/>
            <person name="Hulbert S."/>
            <person name="Chen X."/>
            <person name="Walker B."/>
            <person name="Young S.K."/>
            <person name="Zeng Q."/>
            <person name="Gargeya S."/>
            <person name="Fitzgerald M."/>
            <person name="Haas B."/>
            <person name="Abouelleil A."/>
            <person name="Alvarado L."/>
            <person name="Arachchi H.M."/>
            <person name="Berlin A.M."/>
            <person name="Chapman S.B."/>
            <person name="Goldberg J."/>
            <person name="Griggs A."/>
            <person name="Gujja S."/>
            <person name="Hansen M."/>
            <person name="Howarth C."/>
            <person name="Imamovic A."/>
            <person name="Larimer J."/>
            <person name="McCowan C."/>
            <person name="Montmayeur A."/>
            <person name="Murphy C."/>
            <person name="Neiman D."/>
            <person name="Pearson M."/>
            <person name="Priest M."/>
            <person name="Roberts A."/>
            <person name="Saif S."/>
            <person name="Shea T."/>
            <person name="Sisk P."/>
            <person name="Sykes S."/>
            <person name="Wortman J."/>
            <person name="Nusbaum C."/>
            <person name="Birren B."/>
        </authorList>
    </citation>
    <scope>NUCLEOTIDE SEQUENCE [LARGE SCALE GENOMIC DNA]</scope>
    <source>
        <strain evidence="3">race PST-78</strain>
    </source>
</reference>
<proteinExistence type="predicted"/>
<keyword evidence="3" id="KW-1185">Reference proteome</keyword>
<organism evidence="2 3">
    <name type="scientific">Puccinia striiformis f. sp. tritici PST-78</name>
    <dbReference type="NCBI Taxonomy" id="1165861"/>
    <lineage>
        <taxon>Eukaryota</taxon>
        <taxon>Fungi</taxon>
        <taxon>Dikarya</taxon>
        <taxon>Basidiomycota</taxon>
        <taxon>Pucciniomycotina</taxon>
        <taxon>Pucciniomycetes</taxon>
        <taxon>Pucciniales</taxon>
        <taxon>Pucciniaceae</taxon>
        <taxon>Puccinia</taxon>
    </lineage>
</organism>
<name>A0A0L0UTG2_9BASI</name>
<gene>
    <name evidence="2" type="ORF">PSTG_16180</name>
</gene>